<dbReference type="Pfam" id="PF13360">
    <property type="entry name" value="PQQ_2"/>
    <property type="match status" value="2"/>
</dbReference>
<dbReference type="InterPro" id="IPR002372">
    <property type="entry name" value="PQQ_rpt_dom"/>
</dbReference>
<dbReference type="InterPro" id="IPR015943">
    <property type="entry name" value="WD40/YVTN_repeat-like_dom_sf"/>
</dbReference>
<feature type="domain" description="Pyrrolo-quinoline quinone repeat" evidence="2">
    <location>
        <begin position="86"/>
        <end position="222"/>
    </location>
</feature>
<dbReference type="Gene3D" id="2.130.10.10">
    <property type="entry name" value="YVTN repeat-like/Quinoprotein amine dehydrogenase"/>
    <property type="match status" value="2"/>
</dbReference>
<protein>
    <submittedName>
        <fullName evidence="3">PQQ-binding-like beta-propeller repeat protein</fullName>
    </submittedName>
</protein>
<dbReference type="KEGG" id="scor:J3U87_03600"/>
<evidence type="ECO:0000259" key="2">
    <source>
        <dbReference type="Pfam" id="PF13360"/>
    </source>
</evidence>
<dbReference type="Proteomes" id="UP000663929">
    <property type="component" value="Chromosome"/>
</dbReference>
<keyword evidence="1" id="KW-0732">Signal</keyword>
<reference evidence="3" key="1">
    <citation type="submission" date="2021-03" db="EMBL/GenBank/DDBJ databases">
        <title>Acanthopleuribacteraceae sp. M133.</title>
        <authorList>
            <person name="Wang G."/>
        </authorList>
    </citation>
    <scope>NUCLEOTIDE SEQUENCE</scope>
    <source>
        <strain evidence="3">M133</strain>
    </source>
</reference>
<dbReference type="PANTHER" id="PTHR34512:SF30">
    <property type="entry name" value="OUTER MEMBRANE PROTEIN ASSEMBLY FACTOR BAMB"/>
    <property type="match status" value="1"/>
</dbReference>
<evidence type="ECO:0000313" key="4">
    <source>
        <dbReference type="Proteomes" id="UP000663929"/>
    </source>
</evidence>
<dbReference type="SUPFAM" id="SSF50998">
    <property type="entry name" value="Quinoprotein alcohol dehydrogenase-like"/>
    <property type="match status" value="1"/>
</dbReference>
<proteinExistence type="predicted"/>
<name>A0A8A4TRB7_SULCO</name>
<gene>
    <name evidence="3" type="ORF">J3U87_03600</name>
</gene>
<dbReference type="RefSeq" id="WP_237381659.1">
    <property type="nucleotide sequence ID" value="NZ_CP071793.1"/>
</dbReference>
<feature type="domain" description="Pyrrolo-quinoline quinone repeat" evidence="2">
    <location>
        <begin position="243"/>
        <end position="433"/>
    </location>
</feature>
<organism evidence="3 4">
    <name type="scientific">Sulfidibacter corallicola</name>
    <dbReference type="NCBI Taxonomy" id="2818388"/>
    <lineage>
        <taxon>Bacteria</taxon>
        <taxon>Pseudomonadati</taxon>
        <taxon>Acidobacteriota</taxon>
        <taxon>Holophagae</taxon>
        <taxon>Acanthopleuribacterales</taxon>
        <taxon>Acanthopleuribacteraceae</taxon>
        <taxon>Sulfidibacter</taxon>
    </lineage>
</organism>
<dbReference type="AlphaFoldDB" id="A0A8A4TRB7"/>
<dbReference type="EMBL" id="CP071793">
    <property type="protein sequence ID" value="QTD51531.1"/>
    <property type="molecule type" value="Genomic_DNA"/>
</dbReference>
<feature type="signal peptide" evidence="1">
    <location>
        <begin position="1"/>
        <end position="21"/>
    </location>
</feature>
<dbReference type="PANTHER" id="PTHR34512">
    <property type="entry name" value="CELL SURFACE PROTEIN"/>
    <property type="match status" value="1"/>
</dbReference>
<feature type="chain" id="PRO_5035248519" evidence="1">
    <location>
        <begin position="22"/>
        <end position="737"/>
    </location>
</feature>
<sequence>MRHLTGALLSMCLFLHLAAFAGTDQWTHWRGASQQGTAEARGLPSTWSQSGENLLWHAPYGTRTAPLVMDGHVYLINLAGTGETAQERVMALDFNTGKVVWEHRFNVFLTDIVAHRVGNAALAADPETGYIYAHGVQGLFMCLDRDGKLVWEHSLTEQFGRISGYGGRVHSPFIDGDKVLIGVMNSSWGPHARPNHRFLALDKKTGETLWWSTTSGRPLDTTYSIPLLATVDDQRLFFSGMADGTIQALRADTGELVWSHPFSKRGINVSPAYADGRVFIGHSEENLESADMGRLLALDAATGKELWRIDGLAVGYSSPTLADKLLMVSDNSGNLYGIDPATGKELWSFNYGTAARGSGVYVDGKVYIGEMNGAYHILEVSRKGAKRLDEEVFRQEDGSPIEIFGSPAVAQNRVLLPTIQDIYCISTEKKGAKAAKARRAKSQKAPKGSGKAASIQLVPAETWVSAGDSVSYEVKAFDAKGRTLGEVKAELALKGLPGKLSGTTFTASATTNTSGGVVTAKYGDLETSARLRVFPKLPYTEDFEDLKEGVPPAGWITSKSKSQVVAFDGGKVLKKLANNPYPPFARMRNYVMPPLPAGYTVQADIYGKAKRKRFVPDMGLINSRYFMIMMGTVRKRVVRLVTWDPMPRLQVDVPFAWEAEKWYSAKLSYDIVDGKGIVRGKVWERGTEEPEAWTIEMTDPAPNTGGSPGLYGYSVAITDTSPGTEIFYDNVKVEQHP</sequence>
<dbReference type="InterPro" id="IPR011047">
    <property type="entry name" value="Quinoprotein_ADH-like_sf"/>
</dbReference>
<dbReference type="InterPro" id="IPR018391">
    <property type="entry name" value="PQQ_b-propeller_rpt"/>
</dbReference>
<evidence type="ECO:0000313" key="3">
    <source>
        <dbReference type="EMBL" id="QTD51531.1"/>
    </source>
</evidence>
<dbReference type="SMART" id="SM00564">
    <property type="entry name" value="PQQ"/>
    <property type="match status" value="6"/>
</dbReference>
<keyword evidence="4" id="KW-1185">Reference proteome</keyword>
<evidence type="ECO:0000256" key="1">
    <source>
        <dbReference type="SAM" id="SignalP"/>
    </source>
</evidence>
<accession>A0A8A4TRB7</accession>